<reference evidence="3" key="1">
    <citation type="submission" date="2020-05" db="EMBL/GenBank/DDBJ databases">
        <title>Frigoriglobus tundricola gen. nov., sp. nov., a psychrotolerant cellulolytic planctomycete of the family Gemmataceae with two divergent copies of 16S rRNA gene.</title>
        <authorList>
            <person name="Kulichevskaya I.S."/>
            <person name="Ivanova A.A."/>
            <person name="Naumoff D.G."/>
            <person name="Beletsky A.V."/>
            <person name="Rijpstra W.I.C."/>
            <person name="Sinninghe Damste J.S."/>
            <person name="Mardanov A.V."/>
            <person name="Ravin N.V."/>
            <person name="Dedysh S.N."/>
        </authorList>
    </citation>
    <scope>NUCLEOTIDE SEQUENCE [LARGE SCALE GENOMIC DNA]</scope>
    <source>
        <strain evidence="3">PL17</strain>
    </source>
</reference>
<dbReference type="Proteomes" id="UP000503447">
    <property type="component" value="Chromosome"/>
</dbReference>
<dbReference type="EMBL" id="CP053452">
    <property type="protein sequence ID" value="QJX00789.1"/>
    <property type="molecule type" value="Genomic_DNA"/>
</dbReference>
<dbReference type="Gene3D" id="3.40.50.620">
    <property type="entry name" value="HUPs"/>
    <property type="match status" value="1"/>
</dbReference>
<evidence type="ECO:0000313" key="2">
    <source>
        <dbReference type="EMBL" id="QJX00789.1"/>
    </source>
</evidence>
<dbReference type="AlphaFoldDB" id="A0A6M5Z3F5"/>
<dbReference type="RefSeq" id="WP_171475465.1">
    <property type="nucleotide sequence ID" value="NZ_CP053452.2"/>
</dbReference>
<protein>
    <submittedName>
        <fullName evidence="2">Putative ATPases of PP-loop superfamily</fullName>
    </submittedName>
</protein>
<organism evidence="2 3">
    <name type="scientific">Frigoriglobus tundricola</name>
    <dbReference type="NCBI Taxonomy" id="2774151"/>
    <lineage>
        <taxon>Bacteria</taxon>
        <taxon>Pseudomonadati</taxon>
        <taxon>Planctomycetota</taxon>
        <taxon>Planctomycetia</taxon>
        <taxon>Gemmatales</taxon>
        <taxon>Gemmataceae</taxon>
        <taxon>Frigoriglobus</taxon>
    </lineage>
</organism>
<dbReference type="SUPFAM" id="SSF52402">
    <property type="entry name" value="Adenine nucleotide alpha hydrolases-like"/>
    <property type="match status" value="1"/>
</dbReference>
<keyword evidence="3" id="KW-1185">Reference proteome</keyword>
<dbReference type="InterPro" id="IPR014729">
    <property type="entry name" value="Rossmann-like_a/b/a_fold"/>
</dbReference>
<proteinExistence type="predicted"/>
<gene>
    <name evidence="2" type="ORF">FTUN_8427</name>
</gene>
<evidence type="ECO:0000313" key="3">
    <source>
        <dbReference type="Proteomes" id="UP000503447"/>
    </source>
</evidence>
<name>A0A6M5Z3F5_9BACT</name>
<feature type="domain" description="Diphthamide synthase" evidence="1">
    <location>
        <begin position="5"/>
        <end position="220"/>
    </location>
</feature>
<evidence type="ECO:0000259" key="1">
    <source>
        <dbReference type="Pfam" id="PF01902"/>
    </source>
</evidence>
<dbReference type="Gene3D" id="3.90.1490.10">
    <property type="entry name" value="putative n-type atp pyrophosphatase, domain 2"/>
    <property type="match status" value="1"/>
</dbReference>
<dbReference type="Pfam" id="PF01902">
    <property type="entry name" value="Diphthami_syn_2"/>
    <property type="match status" value="1"/>
</dbReference>
<accession>A0A6M5Z3F5</accession>
<dbReference type="InterPro" id="IPR002761">
    <property type="entry name" value="Diphthami_syn_dom"/>
</dbReference>
<sequence length="228" mass="25198">MRKPKVLLSWSSGKDSAWALHVLRQRGEVEVVGLVTTINEAFDRVAMHGVRAELVEAQARAAELPLWRVPLPWPCSNDDYENRMRALIETARAAGVTAFAFGDLFLADIRAYRERQLAGTGLEPLFPVWGTPDDTPSLARAMIGAGFRATLACVDPRQLSPTFAGREFDMDLLADLPPGVDPCGERGEFHTFCHVGPIFTTPVEVRRGDVVERDGFWFADLLPEPGSH</sequence>
<dbReference type="KEGG" id="ftj:FTUN_8427"/>